<evidence type="ECO:0000259" key="1">
    <source>
        <dbReference type="PROSITE" id="PS50878"/>
    </source>
</evidence>
<sequence>MRNAETALGIIRDRGRRGLPLNRIYRMLYNQDLYLCAYGRIYKNIGAMTSGATTETVDEMSINKIQTIIQTVKEERYRWKPVRRVYIPKNNSNKKRPLGLPTWSDKLLQEVMRLILEAYYEPQFSTHSHGFRPKRGCHTALSEIERKWPATKWFVEGDISKCFDSLNHEVLISILRNKIKDNRFLRLIENLLKAGYLENWQYNTTLSGSPQGGIISPILANIYLDNLDKFVETKLIPQYNTGTIRKSNPPYVKLRNRRRKLVARGENWEANKLLKEMKQIPSYDPNDNGFRRLRYVRYADDCVPRKLPKCA</sequence>
<dbReference type="PANTHER" id="PTHR34047:SF8">
    <property type="entry name" value="PROTEIN YKFC"/>
    <property type="match status" value="1"/>
</dbReference>
<gene>
    <name evidence="2" type="ORF">J2S17_003054</name>
</gene>
<dbReference type="Proteomes" id="UP001238088">
    <property type="component" value="Unassembled WGS sequence"/>
</dbReference>
<dbReference type="Pfam" id="PF00078">
    <property type="entry name" value="RVT_1"/>
    <property type="match status" value="1"/>
</dbReference>
<name>A0ABU0AIT6_9BACI</name>
<dbReference type="EMBL" id="JAUSUB010000013">
    <property type="protein sequence ID" value="MDQ0271166.1"/>
    <property type="molecule type" value="Genomic_DNA"/>
</dbReference>
<evidence type="ECO:0000313" key="2">
    <source>
        <dbReference type="EMBL" id="MDQ0271166.1"/>
    </source>
</evidence>
<keyword evidence="3" id="KW-1185">Reference proteome</keyword>
<comment type="caution">
    <text evidence="2">The sequence shown here is derived from an EMBL/GenBank/DDBJ whole genome shotgun (WGS) entry which is preliminary data.</text>
</comment>
<dbReference type="InterPro" id="IPR000477">
    <property type="entry name" value="RT_dom"/>
</dbReference>
<keyword evidence="2" id="KW-0808">Transferase</keyword>
<dbReference type="RefSeq" id="WP_307476158.1">
    <property type="nucleotide sequence ID" value="NZ_JAUSUB010000013.1"/>
</dbReference>
<protein>
    <submittedName>
        <fullName evidence="2">Group II intron reverse transcriptase/maturase</fullName>
    </submittedName>
</protein>
<proteinExistence type="predicted"/>
<feature type="domain" description="Reverse transcriptase" evidence="1">
    <location>
        <begin position="68"/>
        <end position="311"/>
    </location>
</feature>
<keyword evidence="2" id="KW-0548">Nucleotidyltransferase</keyword>
<dbReference type="InterPro" id="IPR043502">
    <property type="entry name" value="DNA/RNA_pol_sf"/>
</dbReference>
<dbReference type="CDD" id="cd01651">
    <property type="entry name" value="RT_G2_intron"/>
    <property type="match status" value="1"/>
</dbReference>
<dbReference type="InterPro" id="IPR051083">
    <property type="entry name" value="GrpII_Intron_Splice-Mob/Def"/>
</dbReference>
<dbReference type="GO" id="GO:0003964">
    <property type="term" value="F:RNA-directed DNA polymerase activity"/>
    <property type="evidence" value="ECO:0007669"/>
    <property type="project" value="UniProtKB-KW"/>
</dbReference>
<dbReference type="PANTHER" id="PTHR34047">
    <property type="entry name" value="NUCLEAR INTRON MATURASE 1, MITOCHONDRIAL-RELATED"/>
    <property type="match status" value="1"/>
</dbReference>
<dbReference type="SUPFAM" id="SSF56672">
    <property type="entry name" value="DNA/RNA polymerases"/>
    <property type="match status" value="1"/>
</dbReference>
<dbReference type="PROSITE" id="PS50878">
    <property type="entry name" value="RT_POL"/>
    <property type="match status" value="1"/>
</dbReference>
<accession>A0ABU0AIT6</accession>
<evidence type="ECO:0000313" key="3">
    <source>
        <dbReference type="Proteomes" id="UP001238088"/>
    </source>
</evidence>
<keyword evidence="2" id="KW-0695">RNA-directed DNA polymerase</keyword>
<reference evidence="2 3" key="1">
    <citation type="submission" date="2023-07" db="EMBL/GenBank/DDBJ databases">
        <title>Genomic Encyclopedia of Type Strains, Phase IV (KMG-IV): sequencing the most valuable type-strain genomes for metagenomic binning, comparative biology and taxonomic classification.</title>
        <authorList>
            <person name="Goeker M."/>
        </authorList>
    </citation>
    <scope>NUCLEOTIDE SEQUENCE [LARGE SCALE GENOMIC DNA]</scope>
    <source>
        <strain evidence="2 3">DSM 23494</strain>
    </source>
</reference>
<organism evidence="2 3">
    <name type="scientific">Cytobacillus purgationiresistens</name>
    <dbReference type="NCBI Taxonomy" id="863449"/>
    <lineage>
        <taxon>Bacteria</taxon>
        <taxon>Bacillati</taxon>
        <taxon>Bacillota</taxon>
        <taxon>Bacilli</taxon>
        <taxon>Bacillales</taxon>
        <taxon>Bacillaceae</taxon>
        <taxon>Cytobacillus</taxon>
    </lineage>
</organism>